<keyword evidence="2" id="KW-1185">Reference proteome</keyword>
<evidence type="ECO:0000313" key="1">
    <source>
        <dbReference type="EMBL" id="MQL51715.1"/>
    </source>
</evidence>
<comment type="caution">
    <text evidence="1">The sequence shown here is derived from an EMBL/GenBank/DDBJ whole genome shotgun (WGS) entry which is preliminary data.</text>
</comment>
<dbReference type="RefSeq" id="WP_152945651.1">
    <property type="nucleotide sequence ID" value="NZ_WHYR01000011.1"/>
</dbReference>
<protein>
    <submittedName>
        <fullName evidence="1">Uncharacterized protein</fullName>
    </submittedName>
</protein>
<name>A0A6N7INW1_9FIRM</name>
<dbReference type="Proteomes" id="UP000441717">
    <property type="component" value="Unassembled WGS sequence"/>
</dbReference>
<reference evidence="1 2" key="1">
    <citation type="submission" date="2019-10" db="EMBL/GenBank/DDBJ databases">
        <title>Comparative genomics of sulfur disproportionating microorganisms.</title>
        <authorList>
            <person name="Ward L.M."/>
            <person name="Bertran E."/>
            <person name="Johnston D."/>
        </authorList>
    </citation>
    <scope>NUCLEOTIDE SEQUENCE [LARGE SCALE GENOMIC DNA]</scope>
    <source>
        <strain evidence="1 2">DSM 14055</strain>
    </source>
</reference>
<gene>
    <name evidence="1" type="ORF">GFC01_05455</name>
</gene>
<dbReference type="AlphaFoldDB" id="A0A6N7INW1"/>
<organism evidence="1 2">
    <name type="scientific">Desulfofundulus thermobenzoicus</name>
    <dbReference type="NCBI Taxonomy" id="29376"/>
    <lineage>
        <taxon>Bacteria</taxon>
        <taxon>Bacillati</taxon>
        <taxon>Bacillota</taxon>
        <taxon>Clostridia</taxon>
        <taxon>Eubacteriales</taxon>
        <taxon>Peptococcaceae</taxon>
        <taxon>Desulfofundulus</taxon>
    </lineage>
</organism>
<dbReference type="EMBL" id="WHYR01000011">
    <property type="protein sequence ID" value="MQL51715.1"/>
    <property type="molecule type" value="Genomic_DNA"/>
</dbReference>
<evidence type="ECO:0000313" key="2">
    <source>
        <dbReference type="Proteomes" id="UP000441717"/>
    </source>
</evidence>
<sequence length="159" mass="17363">MTLGIGQLKLETDYVLTVKANAVKDAASGIPGPAQDVVVKFRIVPELKVVEITPAPGSTVDAYQPARVRFDRPVKLDGTPMGYYGYGLTGGWVPDPNDPCMVVLKMNRSIGGEPFYPPLRNRTVCGPPRAWEGLGSGCSTTPWTGRFTRWKWIKPTART</sequence>
<accession>A0A6N7INW1</accession>
<proteinExistence type="predicted"/>